<evidence type="ECO:0000256" key="1">
    <source>
        <dbReference type="ARBA" id="ARBA00022603"/>
    </source>
</evidence>
<organism evidence="6 7">
    <name type="scientific">Paracoccus litorisediminis</name>
    <dbReference type="NCBI Taxonomy" id="2006130"/>
    <lineage>
        <taxon>Bacteria</taxon>
        <taxon>Pseudomonadati</taxon>
        <taxon>Pseudomonadota</taxon>
        <taxon>Alphaproteobacteria</taxon>
        <taxon>Rhodobacterales</taxon>
        <taxon>Paracoccaceae</taxon>
        <taxon>Paracoccus</taxon>
    </lineage>
</organism>
<dbReference type="Gene3D" id="3.90.1530.10">
    <property type="entry name" value="Conserved hypothetical protein from pyrococcus furiosus pfu- 392566-001, ParB domain"/>
    <property type="match status" value="1"/>
</dbReference>
<dbReference type="SUPFAM" id="SSF53335">
    <property type="entry name" value="S-adenosyl-L-methionine-dependent methyltransferases"/>
    <property type="match status" value="1"/>
</dbReference>
<dbReference type="SUPFAM" id="SSF110849">
    <property type="entry name" value="ParB/Sulfiredoxin"/>
    <property type="match status" value="1"/>
</dbReference>
<dbReference type="InterPro" id="IPR002941">
    <property type="entry name" value="DNA_methylase_N4/N6"/>
</dbReference>
<dbReference type="GO" id="GO:0003677">
    <property type="term" value="F:DNA binding"/>
    <property type="evidence" value="ECO:0007669"/>
    <property type="project" value="InterPro"/>
</dbReference>
<dbReference type="SMART" id="SM00470">
    <property type="entry name" value="ParB"/>
    <property type="match status" value="1"/>
</dbReference>
<dbReference type="PANTHER" id="PTHR33375:SF1">
    <property type="entry name" value="CHROMOSOME-PARTITIONING PROTEIN PARB-RELATED"/>
    <property type="match status" value="1"/>
</dbReference>
<dbReference type="GO" id="GO:0007059">
    <property type="term" value="P:chromosome segregation"/>
    <property type="evidence" value="ECO:0007669"/>
    <property type="project" value="TreeGrafter"/>
</dbReference>
<dbReference type="CDD" id="cd16403">
    <property type="entry name" value="ParB_N_like_MT"/>
    <property type="match status" value="1"/>
</dbReference>
<dbReference type="PIRSF" id="PIRSF036758">
    <property type="entry name" value="Aden_M_ParB"/>
    <property type="match status" value="1"/>
</dbReference>
<gene>
    <name evidence="6" type="ORF">GL300_23140</name>
</gene>
<protein>
    <recommendedName>
        <fullName evidence="4">Methyltransferase</fullName>
        <ecNumber evidence="4">2.1.1.-</ecNumber>
    </recommendedName>
</protein>
<keyword evidence="1 6" id="KW-0489">Methyltransferase</keyword>
<evidence type="ECO:0000256" key="2">
    <source>
        <dbReference type="ARBA" id="ARBA00022679"/>
    </source>
</evidence>
<reference evidence="6 7" key="1">
    <citation type="submission" date="2019-11" db="EMBL/GenBank/DDBJ databases">
        <authorList>
            <person name="Dong K."/>
        </authorList>
    </citation>
    <scope>NUCLEOTIDE SEQUENCE [LARGE SCALE GENOMIC DNA]</scope>
    <source>
        <strain evidence="6 7">NBRC 112902</strain>
    </source>
</reference>
<comment type="similarity">
    <text evidence="4">Belongs to the N(4)/N(6)-methyltransferase family.</text>
</comment>
<dbReference type="GO" id="GO:0045881">
    <property type="term" value="P:positive regulation of sporulation resulting in formation of a cellular spore"/>
    <property type="evidence" value="ECO:0007669"/>
    <property type="project" value="TreeGrafter"/>
</dbReference>
<dbReference type="EC" id="2.1.1.-" evidence="4"/>
<evidence type="ECO:0000313" key="7">
    <source>
        <dbReference type="Proteomes" id="UP000449846"/>
    </source>
</evidence>
<dbReference type="Gene3D" id="3.40.50.150">
    <property type="entry name" value="Vaccinia Virus protein VP39"/>
    <property type="match status" value="1"/>
</dbReference>
<evidence type="ECO:0000313" key="6">
    <source>
        <dbReference type="EMBL" id="MTH62097.1"/>
    </source>
</evidence>
<dbReference type="Pfam" id="PF01555">
    <property type="entry name" value="N6_N4_Mtase"/>
    <property type="match status" value="1"/>
</dbReference>
<dbReference type="InterPro" id="IPR001091">
    <property type="entry name" value="RM_Methyltransferase"/>
</dbReference>
<comment type="caution">
    <text evidence="6">The sequence shown here is derived from an EMBL/GenBank/DDBJ whole genome shotgun (WGS) entry which is preliminary data.</text>
</comment>
<name>A0A844HUS9_9RHOB</name>
<evidence type="ECO:0000256" key="4">
    <source>
        <dbReference type="RuleBase" id="RU362026"/>
    </source>
</evidence>
<dbReference type="GO" id="GO:0032259">
    <property type="term" value="P:methylation"/>
    <property type="evidence" value="ECO:0007669"/>
    <property type="project" value="UniProtKB-KW"/>
</dbReference>
<dbReference type="GO" id="GO:0005694">
    <property type="term" value="C:chromosome"/>
    <property type="evidence" value="ECO:0007669"/>
    <property type="project" value="TreeGrafter"/>
</dbReference>
<dbReference type="Pfam" id="PF02195">
    <property type="entry name" value="ParB_N"/>
    <property type="match status" value="1"/>
</dbReference>
<sequence>MKIEMISPAALVPYARNARTHPEWQIAQIAASIQEFGFTNPILIGADQTIIAGHGRLAGALRLGLDRVPCIRLKHLSDAQRRALVIADNRIAESAGWDEDLLSAELRLLEDDGFDLDVLGFSDEELGKLLDYLPDDDSPAPGVGDPDHVPDAPLIHVSGLGDIWQLGPHRLICGDSTSLEAVQALCPGEEIDACWTDPPYNVNYEGSAGKIANDNMEASEFRRFLASAFSVAAAVMKPGAPIYVAHADTEGLNFRRAFADAGFKLSGCLVWVKPSLVLGRSDYQWRHEPILYGWKRGAAHQWFGGRANTTVIEHENELIRVQSDGSVHVRVGAQEVVIEGQNLTMRAVDQSVIRYAKPARNAEHPTMKPVGLVADMLENSSKAGDLVLDLFGGSGSTLIACETLGRRARLVELDPKFADVIVRRWQDFTGKAATLEATGQSFDTIRVLKERGAAA</sequence>
<keyword evidence="7" id="KW-1185">Reference proteome</keyword>
<dbReference type="InterPro" id="IPR029063">
    <property type="entry name" value="SAM-dependent_MTases_sf"/>
</dbReference>
<accession>A0A844HUS9</accession>
<dbReference type="InterPro" id="IPR015840">
    <property type="entry name" value="DNA_MeTrfase_ParB"/>
</dbReference>
<dbReference type="GO" id="GO:0009007">
    <property type="term" value="F:site-specific DNA-methyltransferase (adenine-specific) activity"/>
    <property type="evidence" value="ECO:0007669"/>
    <property type="project" value="UniProtKB-EC"/>
</dbReference>
<proteinExistence type="inferred from homology"/>
<evidence type="ECO:0000259" key="5">
    <source>
        <dbReference type="SMART" id="SM00470"/>
    </source>
</evidence>
<keyword evidence="2" id="KW-0808">Transferase</keyword>
<feature type="domain" description="ParB-like N-terminal" evidence="5">
    <location>
        <begin position="4"/>
        <end position="90"/>
    </location>
</feature>
<comment type="catalytic activity">
    <reaction evidence="3">
        <text>a 2'-deoxyadenosine in DNA + S-adenosyl-L-methionine = an N(6)-methyl-2'-deoxyadenosine in DNA + S-adenosyl-L-homocysteine + H(+)</text>
        <dbReference type="Rhea" id="RHEA:15197"/>
        <dbReference type="Rhea" id="RHEA-COMP:12418"/>
        <dbReference type="Rhea" id="RHEA-COMP:12419"/>
        <dbReference type="ChEBI" id="CHEBI:15378"/>
        <dbReference type="ChEBI" id="CHEBI:57856"/>
        <dbReference type="ChEBI" id="CHEBI:59789"/>
        <dbReference type="ChEBI" id="CHEBI:90615"/>
        <dbReference type="ChEBI" id="CHEBI:90616"/>
        <dbReference type="EC" id="2.1.1.72"/>
    </reaction>
</comment>
<evidence type="ECO:0000256" key="3">
    <source>
        <dbReference type="ARBA" id="ARBA00047942"/>
    </source>
</evidence>
<dbReference type="PRINTS" id="PR00508">
    <property type="entry name" value="S21N4MTFRASE"/>
</dbReference>
<dbReference type="PANTHER" id="PTHR33375">
    <property type="entry name" value="CHROMOSOME-PARTITIONING PROTEIN PARB-RELATED"/>
    <property type="match status" value="1"/>
</dbReference>
<dbReference type="Proteomes" id="UP000449846">
    <property type="component" value="Unassembled WGS sequence"/>
</dbReference>
<dbReference type="RefSeq" id="WP_155042050.1">
    <property type="nucleotide sequence ID" value="NZ_WMIG01000026.1"/>
</dbReference>
<dbReference type="InterPro" id="IPR036086">
    <property type="entry name" value="ParB/Sulfiredoxin_sf"/>
</dbReference>
<dbReference type="InterPro" id="IPR003115">
    <property type="entry name" value="ParB_N"/>
</dbReference>
<dbReference type="GO" id="GO:0008170">
    <property type="term" value="F:N-methyltransferase activity"/>
    <property type="evidence" value="ECO:0007669"/>
    <property type="project" value="InterPro"/>
</dbReference>
<dbReference type="EMBL" id="WMIG01000026">
    <property type="protein sequence ID" value="MTH62097.1"/>
    <property type="molecule type" value="Genomic_DNA"/>
</dbReference>
<dbReference type="InterPro" id="IPR050336">
    <property type="entry name" value="Chromosome_partition/occlusion"/>
</dbReference>
<dbReference type="AlphaFoldDB" id="A0A844HUS9"/>
<dbReference type="OrthoDB" id="7806498at2"/>